<dbReference type="EMBL" id="LT629973">
    <property type="protein sequence ID" value="SEH84317.1"/>
    <property type="molecule type" value="Genomic_DNA"/>
</dbReference>
<dbReference type="OrthoDB" id="1068645at2"/>
<dbReference type="Gene3D" id="3.40.50.300">
    <property type="entry name" value="P-loop containing nucleotide triphosphate hydrolases"/>
    <property type="match status" value="1"/>
</dbReference>
<accession>A0A1H6L7T0</accession>
<organism evidence="1 2">
    <name type="scientific">Akkermansia glycaniphila</name>
    <dbReference type="NCBI Taxonomy" id="1679444"/>
    <lineage>
        <taxon>Bacteria</taxon>
        <taxon>Pseudomonadati</taxon>
        <taxon>Verrucomicrobiota</taxon>
        <taxon>Verrucomicrobiia</taxon>
        <taxon>Verrucomicrobiales</taxon>
        <taxon>Akkermansiaceae</taxon>
        <taxon>Akkermansia</taxon>
    </lineage>
</organism>
<dbReference type="RefSeq" id="WP_067776190.1">
    <property type="nucleotide sequence ID" value="NZ_LIGX01000026.1"/>
</dbReference>
<protein>
    <submittedName>
        <fullName evidence="1">p-loop containing nucleoside triphosphate hydrolase</fullName>
    </submittedName>
</protein>
<name>A0A1H6L7T0_9BACT</name>
<dbReference type="STRING" id="1679444.PYTT_1153"/>
<evidence type="ECO:0000313" key="1">
    <source>
        <dbReference type="EMBL" id="SEH84317.1"/>
    </source>
</evidence>
<sequence>MTIKNIRISHVRGIREMIINDDIIKNRPNILVAPNGFGKTSIATAFSSISKHTSIKLADKDRHMHSEENKPQIELTVDGNGCPENLKATENTRTNTVRKYFDIQVISDLRKIQAHTQYGSRRPKGKMIIPPIIICEKISREVSPYKIRELKQIFGLHADALPNMKSVLLESNIFIMRCLECNPYILTLTKKIHFDKIDEIRKQLSSYQGTMEEAKNAINQSLTALINHLPELKEFMTLIEKTGSIDQIDAFLLIWQILIIETNTPNALIKHLKWLRYSNIKKSLTQSIKDLNTSWKDVSIKETQGNLVVELPDPEHISNGQRDILILISLLYITRYNLTKERAILIIDEIFDYLDDANLTVAQYYISQLINDYKHQGRSIYTIILTHLNPSFFYNYVFSKQNIVYLKTDLQHHSTPAMQKLIAARSDKTIPNTLLENISKYLVHYHTDDYDFRTELRTVSGTKSSWGKAGKFQEFLMKEFKKYKGDQPSDPLAICAITRYSIEKLAFQQIEHLPNANPKFFDTHTTRHKLDYATSLNANIPESHYLLRIIFDDGLHWSPNQDTIPPISAKLTHPIIKKMIVNIVDLAYPDSIIQCIHS</sequence>
<reference evidence="2" key="1">
    <citation type="submission" date="2016-09" db="EMBL/GenBank/DDBJ databases">
        <authorList>
            <person name="Koehorst J."/>
        </authorList>
    </citation>
    <scope>NUCLEOTIDE SEQUENCE [LARGE SCALE GENOMIC DNA]</scope>
</reference>
<dbReference type="KEGG" id="agl:PYTT_1153"/>
<keyword evidence="1" id="KW-0378">Hydrolase</keyword>
<dbReference type="AlphaFoldDB" id="A0A1H6L7T0"/>
<keyword evidence="2" id="KW-1185">Reference proteome</keyword>
<gene>
    <name evidence="1" type="ORF">PYTT_1153</name>
</gene>
<proteinExistence type="predicted"/>
<dbReference type="SUPFAM" id="SSF52540">
    <property type="entry name" value="P-loop containing nucleoside triphosphate hydrolases"/>
    <property type="match status" value="1"/>
</dbReference>
<evidence type="ECO:0000313" key="2">
    <source>
        <dbReference type="Proteomes" id="UP000176204"/>
    </source>
</evidence>
<dbReference type="GO" id="GO:0016787">
    <property type="term" value="F:hydrolase activity"/>
    <property type="evidence" value="ECO:0007669"/>
    <property type="project" value="UniProtKB-KW"/>
</dbReference>
<dbReference type="Proteomes" id="UP000176204">
    <property type="component" value="Chromosome I"/>
</dbReference>
<dbReference type="InterPro" id="IPR027417">
    <property type="entry name" value="P-loop_NTPase"/>
</dbReference>